<dbReference type="GeneID" id="110297436"/>
<proteinExistence type="predicted"/>
<feature type="domain" description="Galectin" evidence="4">
    <location>
        <begin position="174"/>
        <end position="275"/>
    </location>
</feature>
<dbReference type="SMART" id="SM00276">
    <property type="entry name" value="GLECT"/>
    <property type="match status" value="2"/>
</dbReference>
<dbReference type="AlphaFoldDB" id="A0A6P5PXR5"/>
<dbReference type="InterPro" id="IPR001079">
    <property type="entry name" value="Galectin_CRD"/>
</dbReference>
<dbReference type="PANTHER" id="PTHR11346">
    <property type="entry name" value="GALECTIN"/>
    <property type="match status" value="1"/>
</dbReference>
<organism evidence="5 6">
    <name type="scientific">Mus caroli</name>
    <name type="common">Ryukyu mouse</name>
    <name type="synonym">Ricefield mouse</name>
    <dbReference type="NCBI Taxonomy" id="10089"/>
    <lineage>
        <taxon>Eukaryota</taxon>
        <taxon>Metazoa</taxon>
        <taxon>Chordata</taxon>
        <taxon>Craniata</taxon>
        <taxon>Vertebrata</taxon>
        <taxon>Euteleostomi</taxon>
        <taxon>Mammalia</taxon>
        <taxon>Eutheria</taxon>
        <taxon>Euarchontoglires</taxon>
        <taxon>Glires</taxon>
        <taxon>Rodentia</taxon>
        <taxon>Myomorpha</taxon>
        <taxon>Muroidea</taxon>
        <taxon>Muridae</taxon>
        <taxon>Murinae</taxon>
        <taxon>Mus</taxon>
        <taxon>Mus</taxon>
    </lineage>
</organism>
<dbReference type="GO" id="GO:0030246">
    <property type="term" value="F:carbohydrate binding"/>
    <property type="evidence" value="ECO:0007669"/>
    <property type="project" value="UniProtKB-UniRule"/>
</dbReference>
<evidence type="ECO:0000313" key="6">
    <source>
        <dbReference type="RefSeq" id="XP_021021846.1"/>
    </source>
</evidence>
<keyword evidence="5" id="KW-1185">Reference proteome</keyword>
<dbReference type="InterPro" id="IPR013320">
    <property type="entry name" value="ConA-like_dom_sf"/>
</dbReference>
<reference evidence="6" key="1">
    <citation type="submission" date="2025-08" db="UniProtKB">
        <authorList>
            <consortium name="RefSeq"/>
        </authorList>
    </citation>
    <scope>IDENTIFICATION</scope>
</reference>
<dbReference type="GO" id="GO:0002780">
    <property type="term" value="P:antibacterial peptide biosynthetic process"/>
    <property type="evidence" value="ECO:0007669"/>
    <property type="project" value="UniProtKB-ARBA"/>
</dbReference>
<evidence type="ECO:0000256" key="3">
    <source>
        <dbReference type="RuleBase" id="RU102079"/>
    </source>
</evidence>
<keyword evidence="1 3" id="KW-0430">Lectin</keyword>
<dbReference type="Proteomes" id="UP000515126">
    <property type="component" value="Chromosome 7"/>
</dbReference>
<dbReference type="SMART" id="SM00908">
    <property type="entry name" value="Gal-bind_lectin"/>
    <property type="match status" value="2"/>
</dbReference>
<dbReference type="KEGG" id="mcal:110297436"/>
<dbReference type="RefSeq" id="XP_021021846.1">
    <property type="nucleotide sequence ID" value="XM_021166187.1"/>
</dbReference>
<dbReference type="FunFam" id="2.60.120.200:FF:000124">
    <property type="entry name" value="Galectin-4"/>
    <property type="match status" value="1"/>
</dbReference>
<dbReference type="InterPro" id="IPR044156">
    <property type="entry name" value="Galectin-like"/>
</dbReference>
<evidence type="ECO:0000313" key="5">
    <source>
        <dbReference type="Proteomes" id="UP000515126"/>
    </source>
</evidence>
<dbReference type="PROSITE" id="PS51304">
    <property type="entry name" value="GALECTIN"/>
    <property type="match status" value="2"/>
</dbReference>
<evidence type="ECO:0000259" key="4">
    <source>
        <dbReference type="PROSITE" id="PS51304"/>
    </source>
</evidence>
<gene>
    <name evidence="6" type="primary">LOC110297436</name>
</gene>
<dbReference type="Gene3D" id="2.60.120.200">
    <property type="match status" value="2"/>
</dbReference>
<dbReference type="CDD" id="cd00070">
    <property type="entry name" value="GLECT"/>
    <property type="match status" value="2"/>
</dbReference>
<dbReference type="Pfam" id="PF00337">
    <property type="entry name" value="Gal-bind_lectin"/>
    <property type="match status" value="2"/>
</dbReference>
<protein>
    <recommendedName>
        <fullName evidence="3">Galectin</fullName>
    </recommendedName>
</protein>
<sequence length="275" mass="30757">MAYVPAPGYQPTYNPTLPFKRPIPGGLSVGMSVYIQGMAKENMRRFHVNFAVGQDDGADVAFHFNPRFDGWDKVVFNTMQSRQWGKEEEKKSMPFQKGKHFELVFMVMPEHYKVVVNGSSFYEYGHRLPVQMVTHLQVDGDLELQSINFLGGQPAETSYPVMTGPPVFNPRLPYVGALHGGLTVGRTIIIKGYVLPTARTFGINFRVGSSDDIALHINPRIGDCLVRNSYMNGSWGAEERMVAYNPFGPGQFFDGTLGVKAVTQELRQISKLLET</sequence>
<evidence type="ECO:0000256" key="2">
    <source>
        <dbReference type="ARBA" id="ARBA00022737"/>
    </source>
</evidence>
<accession>A0A6P5PXR5</accession>
<feature type="domain" description="Galectin" evidence="4">
    <location>
        <begin position="19"/>
        <end position="150"/>
    </location>
</feature>
<dbReference type="PANTHER" id="PTHR11346:SF176">
    <property type="entry name" value="32 KDA BETA-GALACTOSIDE-BINDING LECTIN LEC-3"/>
    <property type="match status" value="1"/>
</dbReference>
<name>A0A6P5PXR5_MUSCR</name>
<evidence type="ECO:0000256" key="1">
    <source>
        <dbReference type="ARBA" id="ARBA00022734"/>
    </source>
</evidence>
<keyword evidence="2" id="KW-0677">Repeat</keyword>
<dbReference type="SUPFAM" id="SSF49899">
    <property type="entry name" value="Concanavalin A-like lectins/glucanases"/>
    <property type="match status" value="2"/>
</dbReference>